<dbReference type="EMBL" id="AUPL01003159">
    <property type="protein sequence ID" value="ESL09127.1"/>
    <property type="molecule type" value="Genomic_DNA"/>
</dbReference>
<sequence>MQLCHIFTYSTGTPGLLDALLDLVRGMMSLSRREGRLKDVVTFVLSGCLLSKSAPHGTSHASAWSQPWVQTQKVVDSLLDEVDNWRKARHAICYSLSMAALLGRCSLKELELRLPTFLATMESWFASANNMERTAILHATLHVGGSLCDVCAIHDPLSPYKWNNSISSFFHSVEKMLLNVIGFKVWKNTPYTSSCIEIASDLLLFALQQESFQSSALHWLLRLLETKAKTRMLSKSSNGAVITRGRLIAIRTIWALVELYYCGTFSVVGHEGHSAKDVLLACTTTCENRKRLGAMYNALLDQKTSIKERIIGCIAFQGTCYRPAVVTVEALAMFWRGRSLKNVIHSLKTHEEVRQGINELREAAFSYARQIHTNDRPEDVAEYIYQLVPIFLMARLWDPPQVVLESSLVLPTLLVGPETPLYEVVSNVVFPFYFLKQDEKSMWSSALALHRLVECIIVELGKDEGDHVAHLTEYVRLHLTNLRDRMESLVNEELYAHEIEEDGVTSCNSAKNVSFDKEAHQKTLLCCRDKWKWLLDALDVSPLGPRESNSSLDSQEWCAVPAVRNTALVDVLEGLAVVLLGHTKWNVRRSALYLLELISSLLRLHRIHCGATARIQDNPFSDGAHCMLRESLPSAGNAGRLPLSPEGSNSRSVAVADIFVELGEQFEEMYVFNKERYVPFVHVLDGRVPTLSDFTYERLAEEARQGLPVDESSINSNSQHNPFSTRPAAIATKRTLISTSFGVHCLADDGTTPHFVFVSTTALALLMYGYSPGSALVRVVCAIAGEVVERGAQRQLERNSSDWGSCYVYNFLFLCVDNLKSCPDANRLTRGGERNRPGHQQGGNSTFVGGADELKEMNFHILNRHAAYHHLMKAITVPLLLNEIHADNVSPCFLDMMQYLLLGPMECVAMGSSSLVTYCGIMDSDHPILTALLNTLAVGGGSKTRRGKQMILHACYIVLLPMILVISRRYFVNPPFVPGWKQHMVATQRTRMEAILQGVIDGLMLGEFHNKDHAAENEELRSFSAEALSRMVHEGNGVSLRSCLSLPLLSSVIAQSDGRSVVAQNTSNDVALTVFLRGVLCDVIALVYSKDAKFLEPKFKSNFLTKVLYFLTYQVHWFIQGNARHPRGPLRTKITDKHE</sequence>
<accession>A0A061J776</accession>
<evidence type="ECO:0000313" key="1">
    <source>
        <dbReference type="EMBL" id="ESL09127.1"/>
    </source>
</evidence>
<gene>
    <name evidence="1" type="ORF">TRSC58_03159</name>
</gene>
<dbReference type="Proteomes" id="UP000031737">
    <property type="component" value="Unassembled WGS sequence"/>
</dbReference>
<protein>
    <submittedName>
        <fullName evidence="1">Uncharacterized protein</fullName>
    </submittedName>
</protein>
<name>A0A061J776_TRYRA</name>
<comment type="caution">
    <text evidence="1">The sequence shown here is derived from an EMBL/GenBank/DDBJ whole genome shotgun (WGS) entry which is preliminary data.</text>
</comment>
<dbReference type="AlphaFoldDB" id="A0A061J776"/>
<reference evidence="1 2" key="1">
    <citation type="submission" date="2013-07" db="EMBL/GenBank/DDBJ databases">
        <authorList>
            <person name="Stoco P.H."/>
            <person name="Wagner G."/>
            <person name="Gerber A."/>
            <person name="Zaha A."/>
            <person name="Thompson C."/>
            <person name="Bartholomeu D.C."/>
            <person name="Luckemeyer D.D."/>
            <person name="Bahia D."/>
            <person name="Loreto E."/>
            <person name="Prestes E.B."/>
            <person name="Lima F.M."/>
            <person name="Rodrigues-Luiz G."/>
            <person name="Vallejo G.A."/>
            <person name="Filho J.F."/>
            <person name="Monteiro K.M."/>
            <person name="Tyler K.M."/>
            <person name="de Almeida L.G."/>
            <person name="Ortiz M.F."/>
            <person name="Siervo M.A."/>
            <person name="de Moraes M.H."/>
            <person name="Cunha O.L."/>
            <person name="Mendonca-Neto R."/>
            <person name="Silva R."/>
            <person name="Teixeira S.M."/>
            <person name="Murta S.M."/>
            <person name="Sincero T.C."/>
            <person name="Mendes T.A."/>
            <person name="Urmenyi T.P."/>
            <person name="Silva V.G."/>
            <person name="da Rocha W.D."/>
            <person name="Andersson B."/>
            <person name="Romanha A.J."/>
            <person name="Steindel M."/>
            <person name="de Vasconcelos A.T."/>
            <person name="Grisard E.C."/>
        </authorList>
    </citation>
    <scope>NUCLEOTIDE SEQUENCE [LARGE SCALE GENOMIC DNA]</scope>
    <source>
        <strain evidence="1 2">SC58</strain>
    </source>
</reference>
<evidence type="ECO:0000313" key="2">
    <source>
        <dbReference type="Proteomes" id="UP000031737"/>
    </source>
</evidence>
<keyword evidence="2" id="KW-1185">Reference proteome</keyword>
<proteinExistence type="predicted"/>
<dbReference type="VEuPathDB" id="TriTrypDB:TRSC58_03159"/>
<dbReference type="OrthoDB" id="251744at2759"/>
<organism evidence="1 2">
    <name type="scientific">Trypanosoma rangeli SC58</name>
    <dbReference type="NCBI Taxonomy" id="429131"/>
    <lineage>
        <taxon>Eukaryota</taxon>
        <taxon>Discoba</taxon>
        <taxon>Euglenozoa</taxon>
        <taxon>Kinetoplastea</taxon>
        <taxon>Metakinetoplastina</taxon>
        <taxon>Trypanosomatida</taxon>
        <taxon>Trypanosomatidae</taxon>
        <taxon>Trypanosoma</taxon>
        <taxon>Herpetosoma</taxon>
    </lineage>
</organism>